<evidence type="ECO:0000313" key="11">
    <source>
        <dbReference type="Proteomes" id="UP000069205"/>
    </source>
</evidence>
<keyword evidence="6 7" id="KW-0472">Membrane</keyword>
<dbReference type="GO" id="GO:0098797">
    <property type="term" value="C:plasma membrane protein complex"/>
    <property type="evidence" value="ECO:0007669"/>
    <property type="project" value="TreeGrafter"/>
</dbReference>
<organism evidence="10 11">
    <name type="scientific">Nitrospira moscoviensis</name>
    <dbReference type="NCBI Taxonomy" id="42253"/>
    <lineage>
        <taxon>Bacteria</taxon>
        <taxon>Pseudomonadati</taxon>
        <taxon>Nitrospirota</taxon>
        <taxon>Nitrospiria</taxon>
        <taxon>Nitrospirales</taxon>
        <taxon>Nitrospiraceae</taxon>
        <taxon>Nitrospira</taxon>
    </lineage>
</organism>
<dbReference type="InterPro" id="IPR025857">
    <property type="entry name" value="MacB_PCD"/>
</dbReference>
<dbReference type="STRING" id="42253.NITMOv2_0969"/>
<dbReference type="PANTHER" id="PTHR30489">
    <property type="entry name" value="LIPOPROTEIN-RELEASING SYSTEM TRANSMEMBRANE PROTEIN LOLE"/>
    <property type="match status" value="1"/>
</dbReference>
<name>A0A0K2G8X3_NITMO</name>
<dbReference type="EMBL" id="CP011801">
    <property type="protein sequence ID" value="ALA57401.1"/>
    <property type="molecule type" value="Genomic_DNA"/>
</dbReference>
<evidence type="ECO:0000256" key="7">
    <source>
        <dbReference type="SAM" id="Phobius"/>
    </source>
</evidence>
<comment type="subcellular location">
    <subcellularLocation>
        <location evidence="1">Cell membrane</location>
        <topology evidence="1">Multi-pass membrane protein</topology>
    </subcellularLocation>
</comment>
<evidence type="ECO:0000256" key="3">
    <source>
        <dbReference type="ARBA" id="ARBA00022475"/>
    </source>
</evidence>
<evidence type="ECO:0000259" key="8">
    <source>
        <dbReference type="Pfam" id="PF02687"/>
    </source>
</evidence>
<evidence type="ECO:0000313" key="10">
    <source>
        <dbReference type="EMBL" id="ALA57401.1"/>
    </source>
</evidence>
<feature type="transmembrane region" description="Helical" evidence="7">
    <location>
        <begin position="737"/>
        <end position="761"/>
    </location>
</feature>
<evidence type="ECO:0000256" key="5">
    <source>
        <dbReference type="ARBA" id="ARBA00022989"/>
    </source>
</evidence>
<dbReference type="KEGG" id="nmv:NITMOv2_0969"/>
<keyword evidence="5 7" id="KW-1133">Transmembrane helix</keyword>
<keyword evidence="4 7" id="KW-0812">Transmembrane</keyword>
<dbReference type="AlphaFoldDB" id="A0A0K2G8X3"/>
<keyword evidence="11" id="KW-1185">Reference proteome</keyword>
<feature type="transmembrane region" description="Helical" evidence="7">
    <location>
        <begin position="307"/>
        <end position="332"/>
    </location>
</feature>
<feature type="domain" description="MacB-like periplasmic core" evidence="9">
    <location>
        <begin position="23"/>
        <end position="233"/>
    </location>
</feature>
<reference evidence="10 11" key="1">
    <citation type="journal article" date="2015" name="Proc. Natl. Acad. Sci. U.S.A.">
        <title>Expanded metabolic versatility of ubiquitous nitrite-oxidizing bacteria from the genus Nitrospira.</title>
        <authorList>
            <person name="Koch H."/>
            <person name="Lucker S."/>
            <person name="Albertsen M."/>
            <person name="Kitzinger K."/>
            <person name="Herbold C."/>
            <person name="Spieck E."/>
            <person name="Nielsen P.H."/>
            <person name="Wagner M."/>
            <person name="Daims H."/>
        </authorList>
    </citation>
    <scope>NUCLEOTIDE SEQUENCE [LARGE SCALE GENOMIC DNA]</scope>
    <source>
        <strain evidence="10 11">NSP M-1</strain>
    </source>
</reference>
<dbReference type="OrthoDB" id="9780560at2"/>
<proteinExistence type="inferred from homology"/>
<comment type="similarity">
    <text evidence="2">Belongs to the ABC-4 integral membrane protein family. LolC/E subfamily.</text>
</comment>
<feature type="transmembrane region" description="Helical" evidence="7">
    <location>
        <begin position="792"/>
        <end position="818"/>
    </location>
</feature>
<dbReference type="InterPro" id="IPR003838">
    <property type="entry name" value="ABC3_permease_C"/>
</dbReference>
<dbReference type="Proteomes" id="UP000069205">
    <property type="component" value="Chromosome"/>
</dbReference>
<feature type="transmembrane region" description="Helical" evidence="7">
    <location>
        <begin position="830"/>
        <end position="853"/>
    </location>
</feature>
<evidence type="ECO:0000256" key="6">
    <source>
        <dbReference type="ARBA" id="ARBA00023136"/>
    </source>
</evidence>
<evidence type="ECO:0000256" key="1">
    <source>
        <dbReference type="ARBA" id="ARBA00004651"/>
    </source>
</evidence>
<gene>
    <name evidence="10" type="ORF">NITMOv2_0969</name>
</gene>
<dbReference type="PANTHER" id="PTHR30489:SF0">
    <property type="entry name" value="LIPOPROTEIN-RELEASING SYSTEM TRANSMEMBRANE PROTEIN LOLE"/>
    <property type="match status" value="1"/>
</dbReference>
<protein>
    <submittedName>
        <fullName evidence="10">Putative ABC transporter, permease component</fullName>
    </submittedName>
</protein>
<dbReference type="PATRIC" id="fig|42253.5.peg.950"/>
<accession>A0A0K2G8X3</accession>
<evidence type="ECO:0000259" key="9">
    <source>
        <dbReference type="Pfam" id="PF12704"/>
    </source>
</evidence>
<feature type="domain" description="ABC3 transporter permease C-terminal" evidence="8">
    <location>
        <begin position="264"/>
        <end position="391"/>
    </location>
</feature>
<keyword evidence="3" id="KW-1003">Cell membrane</keyword>
<dbReference type="Pfam" id="PF12704">
    <property type="entry name" value="MacB_PCD"/>
    <property type="match status" value="2"/>
</dbReference>
<feature type="transmembrane region" description="Helical" evidence="7">
    <location>
        <begin position="411"/>
        <end position="433"/>
    </location>
</feature>
<evidence type="ECO:0000256" key="4">
    <source>
        <dbReference type="ARBA" id="ARBA00022692"/>
    </source>
</evidence>
<sequence length="870" mass="92540">MRSQFRVLWLLFTAHVSQRPFRTLLTVIGVALGVAASVAVRTANLDVLRSFEQAVLTVAGPTTLEISGGDPGVDEQLIPSIRTVPGVTSAAPVILQTAVRVGNGSSEPAVQVLGLDLLAEIDHRGFRLKDRADRSLESLLDPESVFLGKRLAAEWNVAIGDRIPVQAGPRRVAVRVAGILEEASGRASSWDRLAVMDIASAQVMFGLIGRVDRIDVVTSSEADVAEVAQAIGALLPSHLTVERPSSRSRHVEQMVSAFRLNLTVLSWVGLLVGMFLIYNTMAFAVAQRRREIGVFRAVGMTEARVALFVLAEAALLGVLGGLVGSAGGVLLAQQLIQVVSRTISDLYVPIGTEEGWGWGTSRSWALSVEGVVIGCAVAMLGALGPSLDAARTVTVRALAPGDYETTQQARVGLLSLAGGALLVLAGLLSLVGPVRGVPLFGYVATFCVLAGLSCLAPICVRSWSRAARQGSGGMSARGAMREIAVDHAARNPGRSGVTVSALMVGLAIMIGVLIMVRSFRHTVELWINDTVIADIVVAPSSWLRGAEAGSVGRSLPAVWLPVLAALPGVDAVDSYRDARVEVNGQRIALVSRDLRLHARRSRYLVRNGDSGEALNRAVDSGGVLVSEVLANRLGLREGQTLEIKSPAGMQAVPIVAVFYDYATDGGKLVMDRALYQSLWRDQSVTVYPVYLKGGADLDRARDAIAAALKRAYPDAQEPLLISNAELRKEILEIFDRTFLLTYVLEAIAVIIAMLGIVNTLVTSVWERRRELATLRAIGGSEGQIKQLVLWEAAYLGIVGITLGLIGGGLLSVLLIKVINKQSFGWTIQMIVPVGSLLQAVGLAAAATLIAGYFPARWAAQQPVVEGLREE</sequence>
<dbReference type="Pfam" id="PF02687">
    <property type="entry name" value="FtsX"/>
    <property type="match status" value="2"/>
</dbReference>
<feature type="transmembrane region" description="Helical" evidence="7">
    <location>
        <begin position="264"/>
        <end position="286"/>
    </location>
</feature>
<feature type="transmembrane region" description="Helical" evidence="7">
    <location>
        <begin position="439"/>
        <end position="460"/>
    </location>
</feature>
<evidence type="ECO:0000256" key="2">
    <source>
        <dbReference type="ARBA" id="ARBA00005236"/>
    </source>
</evidence>
<dbReference type="GO" id="GO:0044874">
    <property type="term" value="P:lipoprotein localization to outer membrane"/>
    <property type="evidence" value="ECO:0007669"/>
    <property type="project" value="TreeGrafter"/>
</dbReference>
<dbReference type="RefSeq" id="WP_053378744.1">
    <property type="nucleotide sequence ID" value="NZ_CP011801.1"/>
</dbReference>
<feature type="domain" description="ABC3 transporter permease C-terminal" evidence="8">
    <location>
        <begin position="746"/>
        <end position="859"/>
    </location>
</feature>
<dbReference type="InterPro" id="IPR051447">
    <property type="entry name" value="Lipoprotein-release_system"/>
</dbReference>
<feature type="domain" description="MacB-like periplasmic core" evidence="9">
    <location>
        <begin position="495"/>
        <end position="706"/>
    </location>
</feature>
<feature type="transmembrane region" description="Helical" evidence="7">
    <location>
        <begin position="371"/>
        <end position="390"/>
    </location>
</feature>
<feature type="transmembrane region" description="Helical" evidence="7">
    <location>
        <begin position="497"/>
        <end position="519"/>
    </location>
</feature>